<keyword evidence="1" id="KW-1133">Transmembrane helix</keyword>
<organism evidence="3 4">
    <name type="scientific">Catellatospora aurea</name>
    <dbReference type="NCBI Taxonomy" id="1337874"/>
    <lineage>
        <taxon>Bacteria</taxon>
        <taxon>Bacillati</taxon>
        <taxon>Actinomycetota</taxon>
        <taxon>Actinomycetes</taxon>
        <taxon>Micromonosporales</taxon>
        <taxon>Micromonosporaceae</taxon>
        <taxon>Catellatospora</taxon>
    </lineage>
</organism>
<keyword evidence="3" id="KW-0406">Ion transport</keyword>
<keyword evidence="3" id="KW-0813">Transport</keyword>
<feature type="domain" description="Potassium channel" evidence="2">
    <location>
        <begin position="77"/>
        <end position="157"/>
    </location>
</feature>
<evidence type="ECO:0000256" key="1">
    <source>
        <dbReference type="SAM" id="Phobius"/>
    </source>
</evidence>
<keyword evidence="4" id="KW-1185">Reference proteome</keyword>
<evidence type="ECO:0000259" key="2">
    <source>
        <dbReference type="Pfam" id="PF07885"/>
    </source>
</evidence>
<feature type="transmembrane region" description="Helical" evidence="1">
    <location>
        <begin position="139"/>
        <end position="158"/>
    </location>
</feature>
<dbReference type="Proteomes" id="UP001596392">
    <property type="component" value="Unassembled WGS sequence"/>
</dbReference>
<evidence type="ECO:0000313" key="3">
    <source>
        <dbReference type="EMBL" id="MFC7245751.1"/>
    </source>
</evidence>
<accession>A0ABW2H524</accession>
<dbReference type="SUPFAM" id="SSF81324">
    <property type="entry name" value="Voltage-gated potassium channels"/>
    <property type="match status" value="1"/>
</dbReference>
<keyword evidence="3" id="KW-0407">Ion channel</keyword>
<reference evidence="4" key="1">
    <citation type="journal article" date="2019" name="Int. J. Syst. Evol. Microbiol.">
        <title>The Global Catalogue of Microorganisms (GCM) 10K type strain sequencing project: providing services to taxonomists for standard genome sequencing and annotation.</title>
        <authorList>
            <consortium name="The Broad Institute Genomics Platform"/>
            <consortium name="The Broad Institute Genome Sequencing Center for Infectious Disease"/>
            <person name="Wu L."/>
            <person name="Ma J."/>
        </authorList>
    </citation>
    <scope>NUCLEOTIDE SEQUENCE [LARGE SCALE GENOMIC DNA]</scope>
    <source>
        <strain evidence="4">CGMCC 1.9106</strain>
    </source>
</reference>
<name>A0ABW2H524_9ACTN</name>
<feature type="transmembrane region" description="Helical" evidence="1">
    <location>
        <begin position="9"/>
        <end position="26"/>
    </location>
</feature>
<dbReference type="EMBL" id="JBHTAC010000030">
    <property type="protein sequence ID" value="MFC7245751.1"/>
    <property type="molecule type" value="Genomic_DNA"/>
</dbReference>
<evidence type="ECO:0000313" key="4">
    <source>
        <dbReference type="Proteomes" id="UP001596392"/>
    </source>
</evidence>
<comment type="caution">
    <text evidence="3">The sequence shown here is derived from an EMBL/GenBank/DDBJ whole genome shotgun (WGS) entry which is preliminary data.</text>
</comment>
<dbReference type="Pfam" id="PF07885">
    <property type="entry name" value="Ion_trans_2"/>
    <property type="match status" value="1"/>
</dbReference>
<proteinExistence type="predicted"/>
<sequence>MSAIRRRPILRALINSVLLLVLYFVVPTDMGDSPARLAIRVLLTFAGLILAVLLILHQVRRQLDVAEAPLTGLLTALVGGVLFFALADYLVAAHAPGQFVDLATRLDALYFAVSTLATVGFGDVHAQGQVARGLVTVQMLFNTVVIATGLSVLSKQIAARARERRGG</sequence>
<keyword evidence="1" id="KW-0812">Transmembrane</keyword>
<keyword evidence="1" id="KW-0472">Membrane</keyword>
<feature type="transmembrane region" description="Helical" evidence="1">
    <location>
        <begin position="38"/>
        <end position="56"/>
    </location>
</feature>
<dbReference type="RefSeq" id="WP_376808652.1">
    <property type="nucleotide sequence ID" value="NZ_JBHTAC010000030.1"/>
</dbReference>
<gene>
    <name evidence="3" type="ORF">ACFQO7_25025</name>
</gene>
<feature type="transmembrane region" description="Helical" evidence="1">
    <location>
        <begin position="68"/>
        <end position="92"/>
    </location>
</feature>
<dbReference type="GO" id="GO:0034220">
    <property type="term" value="P:monoatomic ion transmembrane transport"/>
    <property type="evidence" value="ECO:0007669"/>
    <property type="project" value="UniProtKB-KW"/>
</dbReference>
<dbReference type="InterPro" id="IPR013099">
    <property type="entry name" value="K_chnl_dom"/>
</dbReference>
<protein>
    <submittedName>
        <fullName evidence="3">Potassium channel family protein</fullName>
    </submittedName>
</protein>
<dbReference type="Gene3D" id="1.10.287.70">
    <property type="match status" value="1"/>
</dbReference>